<dbReference type="RefSeq" id="YP_656510.1">
    <property type="nucleotide sequence ID" value="NC_008210.1"/>
</dbReference>
<proteinExistence type="predicted"/>
<evidence type="ECO:0000313" key="2">
    <source>
        <dbReference type="Proteomes" id="UP000120576"/>
    </source>
</evidence>
<dbReference type="InterPro" id="IPR013783">
    <property type="entry name" value="Ig-like_fold"/>
</dbReference>
<dbReference type="KEGG" id="vg:5179444"/>
<dbReference type="SUPFAM" id="SSF48726">
    <property type="entry name" value="Immunoglobulin"/>
    <property type="match status" value="1"/>
</dbReference>
<dbReference type="Proteomes" id="UP000120576">
    <property type="component" value="Genome"/>
</dbReference>
<evidence type="ECO:0000313" key="1">
    <source>
        <dbReference type="EMBL" id="ABG25561.1"/>
    </source>
</evidence>
<dbReference type="GeneID" id="5179444"/>
<keyword evidence="2" id="KW-1185">Reference proteome</keyword>
<name>Q14WA4_9VIRU</name>
<dbReference type="InterPro" id="IPR036179">
    <property type="entry name" value="Ig-like_dom_sf"/>
</dbReference>
<organism evidence="1 2">
    <name type="scientific">Ranid herpesvirus 2</name>
    <dbReference type="NCBI Taxonomy" id="389214"/>
    <lineage>
        <taxon>Viruses</taxon>
        <taxon>Duplodnaviria</taxon>
        <taxon>Heunggongvirae</taxon>
        <taxon>Peploviricota</taxon>
        <taxon>Herviviricetes</taxon>
        <taxon>Herpesvirales</taxon>
        <taxon>Alloherpesviridae</taxon>
        <taxon>Batravirus</taxon>
        <taxon>Batravirus ranidallo2</taxon>
    </lineage>
</organism>
<protein>
    <submittedName>
        <fullName evidence="1">ORF2</fullName>
    </submittedName>
</protein>
<dbReference type="Gene3D" id="2.60.40.10">
    <property type="entry name" value="Immunoglobulins"/>
    <property type="match status" value="1"/>
</dbReference>
<sequence length="361" mass="41072">MYSTLTLLLLLPVVHAHNAGVVRIHEKVQLCGNPILRLFLGDTYVGEMKRSETARKDYDTHGQLMQRMMQKESLDDDDPNWSFEFSDAKIAALYSPDAVKELVEVLRRQAKDSLFIFSQEGENDYMVRASTCIPPHPTMHVRSHVNFFNTPTGRANLNKELDGSEKLPLEEVCERLIKTLVINTTAGRVTYTPVVNTSVLDAVDRKYMLTCKAAGFGSEDIRMVWRVPENFEGLQLETSVTPYLENKTGSYEKTIRLFSEMQAVRLISCEVTYKNVTVLHSFQKKNWKNKFACPHMKHTKTYPRSVVQKYIDSSDVSVFDCSAALNCQVSNEDGYSCKVSDEEDTAYVNAVYDNWASVWIG</sequence>
<reference evidence="1 2" key="1">
    <citation type="journal article" date="2006" name="J. Gen. Virol.">
        <title>Genome sequences of two frog herpesviruses.</title>
        <authorList>
            <person name="Davison A.J."/>
            <person name="Cunningham C."/>
            <person name="Sauerbier W."/>
            <person name="McKinnell R.G."/>
        </authorList>
    </citation>
    <scope>NUCLEOTIDE SEQUENCE [LARGE SCALE GENOMIC DNA]</scope>
    <source>
        <strain evidence="1">ATCC VR-568</strain>
    </source>
</reference>
<accession>Q14WA4</accession>
<dbReference type="EMBL" id="DQ665652">
    <property type="protein sequence ID" value="ABG25561.1"/>
    <property type="molecule type" value="Genomic_DNA"/>
</dbReference>